<keyword evidence="1" id="KW-0028">Amino-acid biosynthesis</keyword>
<evidence type="ECO:0000313" key="6">
    <source>
        <dbReference type="Proteomes" id="UP000192247"/>
    </source>
</evidence>
<dbReference type="InterPro" id="IPR051857">
    <property type="entry name" value="Asn_synthetase_domain"/>
</dbReference>
<dbReference type="PROSITE" id="PS51278">
    <property type="entry name" value="GATASE_TYPE_2"/>
    <property type="match status" value="1"/>
</dbReference>
<dbReference type="InParanoid" id="A0A1V9Y3Q4"/>
<evidence type="ECO:0000256" key="2">
    <source>
        <dbReference type="ARBA" id="ARBA00022888"/>
    </source>
</evidence>
<dbReference type="OrthoDB" id="10252281at2759"/>
<dbReference type="GO" id="GO:0004066">
    <property type="term" value="F:asparagine synthase (glutamine-hydrolyzing) activity"/>
    <property type="evidence" value="ECO:0007669"/>
    <property type="project" value="InterPro"/>
</dbReference>
<evidence type="ECO:0000256" key="3">
    <source>
        <dbReference type="ARBA" id="ARBA00022962"/>
    </source>
</evidence>
<proteinExistence type="predicted"/>
<accession>A0A1V9Y3Q4</accession>
<dbReference type="InterPro" id="IPR029055">
    <property type="entry name" value="Ntn_hydrolases_N"/>
</dbReference>
<gene>
    <name evidence="5" type="ORF">BIW11_00035</name>
</gene>
<dbReference type="Gene3D" id="3.40.50.620">
    <property type="entry name" value="HUPs"/>
    <property type="match status" value="1"/>
</dbReference>
<dbReference type="FunCoup" id="A0A1V9Y3Q4">
    <property type="interactions" value="1158"/>
</dbReference>
<dbReference type="InterPro" id="IPR017932">
    <property type="entry name" value="GATase_2_dom"/>
</dbReference>
<dbReference type="InterPro" id="IPR001962">
    <property type="entry name" value="Asn_synthase"/>
</dbReference>
<evidence type="ECO:0000259" key="4">
    <source>
        <dbReference type="PROSITE" id="PS51278"/>
    </source>
</evidence>
<dbReference type="InterPro" id="IPR014729">
    <property type="entry name" value="Rossmann-like_a/b/a_fold"/>
</dbReference>
<keyword evidence="6" id="KW-1185">Reference proteome</keyword>
<reference evidence="5 6" key="1">
    <citation type="journal article" date="2017" name="Gigascience">
        <title>Draft genome of the honey bee ectoparasitic mite, Tropilaelaps mercedesae, is shaped by the parasitic life history.</title>
        <authorList>
            <person name="Dong X."/>
            <person name="Armstrong S.D."/>
            <person name="Xia D."/>
            <person name="Makepeace B.L."/>
            <person name="Darby A.C."/>
            <person name="Kadowaki T."/>
        </authorList>
    </citation>
    <scope>NUCLEOTIDE SEQUENCE [LARGE SCALE GENOMIC DNA]</scope>
    <source>
        <strain evidence="5">Wuxi-XJTLU</strain>
    </source>
</reference>
<sequence>MCGIGFALCLGKCNELPSGGCSHHVLDESTLNLMRRRGPDQWNTVSLLVPVGTGLSVNVHLWAAVLSLRGNESSEQPVKGPGGILCFNGEIYSGLYVPPEMSDTAVLIESLSSSSSPSAVAQLVSSLRGPWAFVYVCQKSRKIYFGRDIFGRRSLLIRRTTCGFQLTSVAHEHQLGENRWEELPAQGVYIYDMLVSSWTLMQWDRTPSGSTIHNVSSCAALHDVPLATEHLTSPIEVALQRTPSTRLVSIQGSAVDVFGVLLDVYEKEVAAFHDALHKAIKRRVENISKRFTDIPVGILFSGGIDSTVIAAIALRSFPDVAFELINVAFEHRDSQGQPSFNTPDRRTSIEAFKELEALDGVEISKARLLCVDVSYVELQRARAGLHVSRLIHPMNTVLDDSLGFALWFAARGHGYDYKTTKRYENRSKVLLLGMGADEQLGGYSHHAASFKDCSWSSLGNCIAMDMDRISCRNLGRDDRVLADLGKESRAPFLDEDLVSFLNGLPLDAKMGLNQPRNVGDKLILRLLAYKINLRETAQRAKKALQFGSKIAHVDPKRNKGHIICNRFEKH</sequence>
<organism evidence="5 6">
    <name type="scientific">Tropilaelaps mercedesae</name>
    <dbReference type="NCBI Taxonomy" id="418985"/>
    <lineage>
        <taxon>Eukaryota</taxon>
        <taxon>Metazoa</taxon>
        <taxon>Ecdysozoa</taxon>
        <taxon>Arthropoda</taxon>
        <taxon>Chelicerata</taxon>
        <taxon>Arachnida</taxon>
        <taxon>Acari</taxon>
        <taxon>Parasitiformes</taxon>
        <taxon>Mesostigmata</taxon>
        <taxon>Gamasina</taxon>
        <taxon>Dermanyssoidea</taxon>
        <taxon>Laelapidae</taxon>
        <taxon>Tropilaelaps</taxon>
    </lineage>
</organism>
<protein>
    <submittedName>
        <fullName evidence="5">Asparagine synthetase domain-containing protein 1-like</fullName>
    </submittedName>
</protein>
<comment type="caution">
    <text evidence="5">The sequence shown here is derived from an EMBL/GenBank/DDBJ whole genome shotgun (WGS) entry which is preliminary data.</text>
</comment>
<dbReference type="GO" id="GO:0006529">
    <property type="term" value="P:asparagine biosynthetic process"/>
    <property type="evidence" value="ECO:0007669"/>
    <property type="project" value="UniProtKB-KW"/>
</dbReference>
<dbReference type="EMBL" id="MNPL01000232">
    <property type="protein sequence ID" value="OQR80208.1"/>
    <property type="molecule type" value="Genomic_DNA"/>
</dbReference>
<dbReference type="CDD" id="cd01991">
    <property type="entry name" value="Asn_synthase_B_C"/>
    <property type="match status" value="1"/>
</dbReference>
<dbReference type="PANTHER" id="PTHR45937">
    <property type="entry name" value="ASPARAGINE SYNTHETASE DOMAIN-CONTAINING PROTEIN 1"/>
    <property type="match status" value="1"/>
</dbReference>
<dbReference type="Proteomes" id="UP000192247">
    <property type="component" value="Unassembled WGS sequence"/>
</dbReference>
<dbReference type="Pfam" id="PF13537">
    <property type="entry name" value="GATase_7"/>
    <property type="match status" value="1"/>
</dbReference>
<dbReference type="Pfam" id="PF00733">
    <property type="entry name" value="Asn_synthase"/>
    <property type="match status" value="2"/>
</dbReference>
<evidence type="ECO:0000256" key="1">
    <source>
        <dbReference type="ARBA" id="ARBA00022605"/>
    </source>
</evidence>
<dbReference type="SUPFAM" id="SSF52402">
    <property type="entry name" value="Adenine nucleotide alpha hydrolases-like"/>
    <property type="match status" value="1"/>
</dbReference>
<evidence type="ECO:0000313" key="5">
    <source>
        <dbReference type="EMBL" id="OQR80208.1"/>
    </source>
</evidence>
<keyword evidence="3" id="KW-0315">Glutamine amidotransferase</keyword>
<feature type="domain" description="Glutamine amidotransferase type-2" evidence="4">
    <location>
        <begin position="2"/>
        <end position="194"/>
    </location>
</feature>
<dbReference type="AlphaFoldDB" id="A0A1V9Y3Q4"/>
<dbReference type="STRING" id="418985.A0A1V9Y3Q4"/>
<name>A0A1V9Y3Q4_9ACAR</name>
<dbReference type="PANTHER" id="PTHR45937:SF1">
    <property type="entry name" value="ASPARAGINE SYNTHETASE DOMAIN-CONTAINING PROTEIN 1"/>
    <property type="match status" value="1"/>
</dbReference>
<dbReference type="Gene3D" id="3.60.20.10">
    <property type="entry name" value="Glutamine Phosphoribosylpyrophosphate, subunit 1, domain 1"/>
    <property type="match status" value="1"/>
</dbReference>
<keyword evidence="2" id="KW-0061">Asparagine biosynthesis</keyword>
<dbReference type="SUPFAM" id="SSF56235">
    <property type="entry name" value="N-terminal nucleophile aminohydrolases (Ntn hydrolases)"/>
    <property type="match status" value="1"/>
</dbReference>